<sequence length="77" mass="8284">MPGSKLIFLLSSSSCGLWAILSSGFPRDVHTPEQERRTHKGRGTEALSTLTRLAAAIAGKRGYHRGLSGLTQLSFSL</sequence>
<dbReference type="AlphaFoldDB" id="B9S5C7"/>
<organism evidence="2 3">
    <name type="scientific">Ricinus communis</name>
    <name type="common">Castor bean</name>
    <dbReference type="NCBI Taxonomy" id="3988"/>
    <lineage>
        <taxon>Eukaryota</taxon>
        <taxon>Viridiplantae</taxon>
        <taxon>Streptophyta</taxon>
        <taxon>Embryophyta</taxon>
        <taxon>Tracheophyta</taxon>
        <taxon>Spermatophyta</taxon>
        <taxon>Magnoliopsida</taxon>
        <taxon>eudicotyledons</taxon>
        <taxon>Gunneridae</taxon>
        <taxon>Pentapetalae</taxon>
        <taxon>rosids</taxon>
        <taxon>fabids</taxon>
        <taxon>Malpighiales</taxon>
        <taxon>Euphorbiaceae</taxon>
        <taxon>Acalyphoideae</taxon>
        <taxon>Acalypheae</taxon>
        <taxon>Ricinus</taxon>
    </lineage>
</organism>
<feature type="signal peptide" evidence="1">
    <location>
        <begin position="1"/>
        <end position="19"/>
    </location>
</feature>
<name>B9S5C7_RICCO</name>
<dbReference type="EMBL" id="EQ973872">
    <property type="protein sequence ID" value="EEF41196.1"/>
    <property type="molecule type" value="Genomic_DNA"/>
</dbReference>
<proteinExistence type="predicted"/>
<feature type="chain" id="PRO_5002891570" description="Secreted protein" evidence="1">
    <location>
        <begin position="20"/>
        <end position="77"/>
    </location>
</feature>
<keyword evidence="3" id="KW-1185">Reference proteome</keyword>
<evidence type="ECO:0000256" key="1">
    <source>
        <dbReference type="SAM" id="SignalP"/>
    </source>
</evidence>
<accession>B9S5C7</accession>
<keyword evidence="1" id="KW-0732">Signal</keyword>
<evidence type="ECO:0000313" key="3">
    <source>
        <dbReference type="Proteomes" id="UP000008311"/>
    </source>
</evidence>
<gene>
    <name evidence="2" type="ORF">RCOM_1359930</name>
</gene>
<reference evidence="3" key="1">
    <citation type="journal article" date="2010" name="Nat. Biotechnol.">
        <title>Draft genome sequence of the oilseed species Ricinus communis.</title>
        <authorList>
            <person name="Chan A.P."/>
            <person name="Crabtree J."/>
            <person name="Zhao Q."/>
            <person name="Lorenzi H."/>
            <person name="Orvis J."/>
            <person name="Puiu D."/>
            <person name="Melake-Berhan A."/>
            <person name="Jones K.M."/>
            <person name="Redman J."/>
            <person name="Chen G."/>
            <person name="Cahoon E.B."/>
            <person name="Gedil M."/>
            <person name="Stanke M."/>
            <person name="Haas B.J."/>
            <person name="Wortman J.R."/>
            <person name="Fraser-Liggett C.M."/>
            <person name="Ravel J."/>
            <person name="Rabinowicz P.D."/>
        </authorList>
    </citation>
    <scope>NUCLEOTIDE SEQUENCE [LARGE SCALE GENOMIC DNA]</scope>
    <source>
        <strain evidence="3">cv. Hale</strain>
    </source>
</reference>
<protein>
    <recommendedName>
        <fullName evidence="4">Secreted protein</fullName>
    </recommendedName>
</protein>
<dbReference type="Proteomes" id="UP000008311">
    <property type="component" value="Unassembled WGS sequence"/>
</dbReference>
<evidence type="ECO:0008006" key="4">
    <source>
        <dbReference type="Google" id="ProtNLM"/>
    </source>
</evidence>
<dbReference type="InParanoid" id="B9S5C7"/>
<evidence type="ECO:0000313" key="2">
    <source>
        <dbReference type="EMBL" id="EEF41196.1"/>
    </source>
</evidence>